<dbReference type="PANTHER" id="PTHR43330">
    <property type="entry name" value="METHIONINE AMINOPEPTIDASE"/>
    <property type="match status" value="1"/>
</dbReference>
<evidence type="ECO:0000256" key="2">
    <source>
        <dbReference type="ARBA" id="ARBA00022438"/>
    </source>
</evidence>
<dbReference type="PROSITE" id="PS00680">
    <property type="entry name" value="MAP_1"/>
    <property type="match status" value="1"/>
</dbReference>
<feature type="binding site" evidence="6">
    <location>
        <position position="174"/>
    </location>
    <ligand>
        <name>a divalent metal cation</name>
        <dbReference type="ChEBI" id="CHEBI:60240"/>
        <label>2</label>
        <note>catalytic</note>
    </ligand>
</feature>
<name>A0A654KIN0_TAYEM</name>
<comment type="subunit">
    <text evidence="6">Monomer.</text>
</comment>
<dbReference type="InterPro" id="IPR002467">
    <property type="entry name" value="Pept_M24A_MAP1"/>
</dbReference>
<dbReference type="SUPFAM" id="SSF55920">
    <property type="entry name" value="Creatinase/aminopeptidase"/>
    <property type="match status" value="1"/>
</dbReference>
<comment type="cofactor">
    <cofactor evidence="6">
        <name>Co(2+)</name>
        <dbReference type="ChEBI" id="CHEBI:48828"/>
    </cofactor>
    <cofactor evidence="6">
        <name>Zn(2+)</name>
        <dbReference type="ChEBI" id="CHEBI:29105"/>
    </cofactor>
    <cofactor evidence="6">
        <name>Mn(2+)</name>
        <dbReference type="ChEBI" id="CHEBI:29035"/>
    </cofactor>
    <cofactor evidence="6">
        <name>Fe(2+)</name>
        <dbReference type="ChEBI" id="CHEBI:29033"/>
    </cofactor>
    <text evidence="6">Binds 2 divalent metal cations per subunit. Has a high-affinity and a low affinity metal-binding site. The true nature of the physiological cofactor is under debate. The enzyme is active with cobalt, zinc, manganese or divalent iron ions. Most likely, methionine aminopeptidases function as mononuclear Fe(2+)-metalloproteases under physiological conditions, and the catalytically relevant metal-binding site has been assigned to the histidine-containing high-affinity site.</text>
</comment>
<evidence type="ECO:0000256" key="7">
    <source>
        <dbReference type="RuleBase" id="RU003653"/>
    </source>
</evidence>
<dbReference type="InterPro" id="IPR036005">
    <property type="entry name" value="Creatinase/aminopeptidase-like"/>
</dbReference>
<reference evidence="9 10" key="1">
    <citation type="journal article" date="2011" name="J. Bacteriol.">
        <title>Genome sequence of Taylorella equigenitalis MCE9, the causative agent of contagious equine metritis.</title>
        <authorList>
            <person name="Hebert L."/>
            <person name="Moumen B."/>
            <person name="Duquesne F."/>
            <person name="Breuil M.F."/>
            <person name="Laugier C."/>
            <person name="Batto J.M."/>
            <person name="Renault P."/>
            <person name="Petry S."/>
        </authorList>
    </citation>
    <scope>NUCLEOTIDE SEQUENCE [LARGE SCALE GENOMIC DNA]</scope>
    <source>
        <strain evidence="9 10">MCE9</strain>
    </source>
</reference>
<dbReference type="KEGG" id="teq:TEQUI_1399"/>
<feature type="domain" description="Peptidase M24" evidence="8">
    <location>
        <begin position="12"/>
        <end position="244"/>
    </location>
</feature>
<evidence type="ECO:0000313" key="9">
    <source>
        <dbReference type="EMBL" id="ADU92313.1"/>
    </source>
</evidence>
<protein>
    <recommendedName>
        <fullName evidence="6 7">Methionine aminopeptidase</fullName>
        <shortName evidence="6">MAP</shortName>
        <shortName evidence="6">MetAP</shortName>
        <ecNumber evidence="6 7">3.4.11.18</ecNumber>
    </recommendedName>
    <alternativeName>
        <fullName evidence="6">Peptidase M</fullName>
    </alternativeName>
</protein>
<feature type="binding site" evidence="6">
    <location>
        <position position="238"/>
    </location>
    <ligand>
        <name>a divalent metal cation</name>
        <dbReference type="ChEBI" id="CHEBI:60240"/>
        <label>2</label>
        <note>catalytic</note>
    </ligand>
</feature>
<organism evidence="9 10">
    <name type="scientific">Taylorella equigenitalis (strain MCE9)</name>
    <dbReference type="NCBI Taxonomy" id="937774"/>
    <lineage>
        <taxon>Bacteria</taxon>
        <taxon>Pseudomonadati</taxon>
        <taxon>Pseudomonadota</taxon>
        <taxon>Betaproteobacteria</taxon>
        <taxon>Burkholderiales</taxon>
        <taxon>Alcaligenaceae</taxon>
        <taxon>Taylorella</taxon>
    </lineage>
</organism>
<evidence type="ECO:0000256" key="3">
    <source>
        <dbReference type="ARBA" id="ARBA00022670"/>
    </source>
</evidence>
<comment type="catalytic activity">
    <reaction evidence="6 7">
        <text>Release of N-terminal amino acids, preferentially methionine, from peptides and arylamides.</text>
        <dbReference type="EC" id="3.4.11.18"/>
    </reaction>
</comment>
<dbReference type="InterPro" id="IPR001714">
    <property type="entry name" value="Pept_M24_MAP"/>
</dbReference>
<dbReference type="AlphaFoldDB" id="A0A654KIN0"/>
<dbReference type="EC" id="3.4.11.18" evidence="6 7"/>
<gene>
    <name evidence="6" type="primary">map</name>
    <name evidence="9" type="ordered locus">TEQUI_1399</name>
</gene>
<feature type="binding site" evidence="6">
    <location>
        <position position="111"/>
    </location>
    <ligand>
        <name>a divalent metal cation</name>
        <dbReference type="ChEBI" id="CHEBI:60240"/>
        <label>1</label>
    </ligand>
</feature>
<keyword evidence="4 6" id="KW-0479">Metal-binding</keyword>
<dbReference type="GO" id="GO:0004239">
    <property type="term" value="F:initiator methionyl aminopeptidase activity"/>
    <property type="evidence" value="ECO:0007669"/>
    <property type="project" value="UniProtKB-UniRule"/>
</dbReference>
<dbReference type="CDD" id="cd01086">
    <property type="entry name" value="MetAP1"/>
    <property type="match status" value="1"/>
</dbReference>
<evidence type="ECO:0000256" key="5">
    <source>
        <dbReference type="ARBA" id="ARBA00022801"/>
    </source>
</evidence>
<sequence>MQIFLDPTEISAMKAACEDAAKVLDFLTPHVKEGVTTAYLDKITIEFLNDVLHVKSATIGYGPKGHPPFPSSICTSINHVVCHGIPNDKPLKDGDIMNIDVTIIKDGYFGDTSRMFLIGEPSVRAKVLSETAFEAMWLGISKVKPGARLGDIGHAIQTYAQKKGFSVVRDYCGHGVGKVFHDDPMVLHYGKAGTGIELFEGLTFTIEPMINAGAYPCKVLSDGWTVVTKDRSLSAQWEHTLRVTSDGYEVLTLSDGVRPPPAFINS</sequence>
<dbReference type="GO" id="GO:0070006">
    <property type="term" value="F:metalloaminopeptidase activity"/>
    <property type="evidence" value="ECO:0007669"/>
    <property type="project" value="UniProtKB-UniRule"/>
</dbReference>
<dbReference type="Gene3D" id="3.90.230.10">
    <property type="entry name" value="Creatinase/methionine aminopeptidase superfamily"/>
    <property type="match status" value="1"/>
</dbReference>
<dbReference type="HAMAP" id="MF_01974">
    <property type="entry name" value="MetAP_1"/>
    <property type="match status" value="1"/>
</dbReference>
<dbReference type="Proteomes" id="UP000007472">
    <property type="component" value="Chromosome"/>
</dbReference>
<keyword evidence="5 6" id="KW-0378">Hydrolase</keyword>
<dbReference type="NCBIfam" id="TIGR00500">
    <property type="entry name" value="met_pdase_I"/>
    <property type="match status" value="1"/>
</dbReference>
<evidence type="ECO:0000259" key="8">
    <source>
        <dbReference type="Pfam" id="PF00557"/>
    </source>
</evidence>
<evidence type="ECO:0000256" key="4">
    <source>
        <dbReference type="ARBA" id="ARBA00022723"/>
    </source>
</evidence>
<dbReference type="PRINTS" id="PR00599">
    <property type="entry name" value="MAPEPTIDASE"/>
</dbReference>
<evidence type="ECO:0000256" key="6">
    <source>
        <dbReference type="HAMAP-Rule" id="MF_01974"/>
    </source>
</evidence>
<feature type="binding site" evidence="6">
    <location>
        <position position="207"/>
    </location>
    <ligand>
        <name>a divalent metal cation</name>
        <dbReference type="ChEBI" id="CHEBI:60240"/>
        <label>2</label>
        <note>catalytic</note>
    </ligand>
</feature>
<feature type="binding site" evidence="6">
    <location>
        <position position="100"/>
    </location>
    <ligand>
        <name>a divalent metal cation</name>
        <dbReference type="ChEBI" id="CHEBI:60240"/>
        <label>1</label>
    </ligand>
</feature>
<evidence type="ECO:0000256" key="1">
    <source>
        <dbReference type="ARBA" id="ARBA00002521"/>
    </source>
</evidence>
<comment type="function">
    <text evidence="1 6">Removes the N-terminal methionine from nascent proteins. The N-terminal methionine is often cleaved when the second residue in the primary sequence is small and uncharged (Met-Ala-, Cys, Gly, Pro, Ser, Thr, or Val). Requires deformylation of the N(alpha)-formylated initiator methionine before it can be hydrolyzed.</text>
</comment>
<feature type="binding site" evidence="6">
    <location>
        <position position="111"/>
    </location>
    <ligand>
        <name>a divalent metal cation</name>
        <dbReference type="ChEBI" id="CHEBI:60240"/>
        <label>2</label>
        <note>catalytic</note>
    </ligand>
</feature>
<proteinExistence type="inferred from homology"/>
<dbReference type="EMBL" id="CP002456">
    <property type="protein sequence ID" value="ADU92313.1"/>
    <property type="molecule type" value="Genomic_DNA"/>
</dbReference>
<keyword evidence="2 6" id="KW-0031">Aminopeptidase</keyword>
<feature type="binding site" evidence="6">
    <location>
        <position position="83"/>
    </location>
    <ligand>
        <name>substrate</name>
    </ligand>
</feature>
<evidence type="ECO:0000313" key="10">
    <source>
        <dbReference type="Proteomes" id="UP000007472"/>
    </source>
</evidence>
<feature type="binding site" evidence="6">
    <location>
        <position position="181"/>
    </location>
    <ligand>
        <name>substrate</name>
    </ligand>
</feature>
<dbReference type="GO" id="GO:0046872">
    <property type="term" value="F:metal ion binding"/>
    <property type="evidence" value="ECO:0007669"/>
    <property type="project" value="UniProtKB-UniRule"/>
</dbReference>
<dbReference type="PANTHER" id="PTHR43330:SF27">
    <property type="entry name" value="METHIONINE AMINOPEPTIDASE"/>
    <property type="match status" value="1"/>
</dbReference>
<feature type="binding site" evidence="6">
    <location>
        <position position="238"/>
    </location>
    <ligand>
        <name>a divalent metal cation</name>
        <dbReference type="ChEBI" id="CHEBI:60240"/>
        <label>1</label>
    </ligand>
</feature>
<dbReference type="InterPro" id="IPR000994">
    <property type="entry name" value="Pept_M24"/>
</dbReference>
<dbReference type="GO" id="GO:0005829">
    <property type="term" value="C:cytosol"/>
    <property type="evidence" value="ECO:0007669"/>
    <property type="project" value="TreeGrafter"/>
</dbReference>
<keyword evidence="3 6" id="KW-0645">Protease</keyword>
<comment type="similarity">
    <text evidence="6">Belongs to the peptidase M24A family. Methionine aminopeptidase type 1 subfamily.</text>
</comment>
<accession>A0A654KIN0</accession>
<dbReference type="Pfam" id="PF00557">
    <property type="entry name" value="Peptidase_M24"/>
    <property type="match status" value="1"/>
</dbReference>
<dbReference type="GO" id="GO:0006508">
    <property type="term" value="P:proteolysis"/>
    <property type="evidence" value="ECO:0007669"/>
    <property type="project" value="UniProtKB-KW"/>
</dbReference>